<evidence type="ECO:0000256" key="2">
    <source>
        <dbReference type="ARBA" id="ARBA00022679"/>
    </source>
</evidence>
<evidence type="ECO:0000256" key="6">
    <source>
        <dbReference type="ARBA" id="ARBA00048117"/>
    </source>
</evidence>
<sequence length="246" mass="25024">MDGVLILALETATGCGGVSLTLGGMHSGRLLAECTCQPEVSHSRRLLGSVQWIMAAAGVNWSDLDGIGVSLGPGSFTGLRIGMAAAKSIAMAAGKPLIGVPTLDALAFTCAGSDRLLGCLLDARKQEVYAGFYRIGADGDPRSLGVPMAISPADLAGRISEPVLLAGPGAAVYRELFAGFDSVRILPAPFSSLRAATVGFIAGDMLGRGRIMDPATAAPLYVRASEAELNFLKTGGRTGETAGGTG</sequence>
<dbReference type="PANTHER" id="PTHR11735">
    <property type="entry name" value="TRNA N6-ADENOSINE THREONYLCARBAMOYLTRANSFERASE"/>
    <property type="match status" value="1"/>
</dbReference>
<evidence type="ECO:0000259" key="7">
    <source>
        <dbReference type="Pfam" id="PF00814"/>
    </source>
</evidence>
<dbReference type="GO" id="GO:0046872">
    <property type="term" value="F:metal ion binding"/>
    <property type="evidence" value="ECO:0007669"/>
    <property type="project" value="UniProtKB-KW"/>
</dbReference>
<proteinExistence type="predicted"/>
<dbReference type="GO" id="GO:0002949">
    <property type="term" value="P:tRNA threonylcarbamoyladenosine modification"/>
    <property type="evidence" value="ECO:0007669"/>
    <property type="project" value="InterPro"/>
</dbReference>
<accession>A0A3B0V8S0</accession>
<name>A0A3B0V8S0_9ZZZZ</name>
<comment type="catalytic activity">
    <reaction evidence="6">
        <text>L-threonylcarbamoyladenylate + adenosine(37) in tRNA = N(6)-L-threonylcarbamoyladenosine(37) in tRNA + AMP + H(+)</text>
        <dbReference type="Rhea" id="RHEA:37059"/>
        <dbReference type="Rhea" id="RHEA-COMP:10162"/>
        <dbReference type="Rhea" id="RHEA-COMP:10163"/>
        <dbReference type="ChEBI" id="CHEBI:15378"/>
        <dbReference type="ChEBI" id="CHEBI:73682"/>
        <dbReference type="ChEBI" id="CHEBI:74411"/>
        <dbReference type="ChEBI" id="CHEBI:74418"/>
        <dbReference type="ChEBI" id="CHEBI:456215"/>
        <dbReference type="EC" id="2.3.1.234"/>
    </reaction>
</comment>
<dbReference type="PRINTS" id="PR00789">
    <property type="entry name" value="OSIALOPTASE"/>
</dbReference>
<keyword evidence="2" id="KW-0808">Transferase</keyword>
<dbReference type="InterPro" id="IPR017861">
    <property type="entry name" value="KAE1/TsaD"/>
</dbReference>
<dbReference type="AlphaFoldDB" id="A0A3B0V8S0"/>
<dbReference type="SUPFAM" id="SSF53067">
    <property type="entry name" value="Actin-like ATPase domain"/>
    <property type="match status" value="2"/>
</dbReference>
<evidence type="ECO:0000256" key="3">
    <source>
        <dbReference type="ARBA" id="ARBA00022694"/>
    </source>
</evidence>
<dbReference type="InterPro" id="IPR043129">
    <property type="entry name" value="ATPase_NBD"/>
</dbReference>
<dbReference type="Pfam" id="PF00814">
    <property type="entry name" value="TsaD"/>
    <property type="match status" value="1"/>
</dbReference>
<gene>
    <name evidence="8" type="ORF">MNBD_DELTA04-468</name>
</gene>
<evidence type="ECO:0000256" key="1">
    <source>
        <dbReference type="ARBA" id="ARBA00012156"/>
    </source>
</evidence>
<keyword evidence="3" id="KW-0819">tRNA processing</keyword>
<feature type="domain" description="Gcp-like" evidence="7">
    <location>
        <begin position="41"/>
        <end position="138"/>
    </location>
</feature>
<dbReference type="GO" id="GO:0061711">
    <property type="term" value="F:tRNA N(6)-L-threonylcarbamoyladenine synthase activity"/>
    <property type="evidence" value="ECO:0007669"/>
    <property type="project" value="UniProtKB-EC"/>
</dbReference>
<evidence type="ECO:0000256" key="5">
    <source>
        <dbReference type="ARBA" id="ARBA00023315"/>
    </source>
</evidence>
<protein>
    <recommendedName>
        <fullName evidence="1">N(6)-L-threonylcarbamoyladenine synthase</fullName>
        <ecNumber evidence="1">2.3.1.234</ecNumber>
    </recommendedName>
</protein>
<dbReference type="EC" id="2.3.1.234" evidence="1"/>
<dbReference type="EMBL" id="UOEY01000013">
    <property type="protein sequence ID" value="VAW35162.1"/>
    <property type="molecule type" value="Genomic_DNA"/>
</dbReference>
<dbReference type="GO" id="GO:0005829">
    <property type="term" value="C:cytosol"/>
    <property type="evidence" value="ECO:0007669"/>
    <property type="project" value="TreeGrafter"/>
</dbReference>
<reference evidence="8" key="1">
    <citation type="submission" date="2018-06" db="EMBL/GenBank/DDBJ databases">
        <authorList>
            <person name="Zhirakovskaya E."/>
        </authorList>
    </citation>
    <scope>NUCLEOTIDE SEQUENCE</scope>
</reference>
<keyword evidence="4" id="KW-0479">Metal-binding</keyword>
<evidence type="ECO:0000313" key="8">
    <source>
        <dbReference type="EMBL" id="VAW35162.1"/>
    </source>
</evidence>
<dbReference type="NCBIfam" id="TIGR03725">
    <property type="entry name" value="T6A_YeaZ"/>
    <property type="match status" value="1"/>
</dbReference>
<dbReference type="PANTHER" id="PTHR11735:SF11">
    <property type="entry name" value="TRNA THREONYLCARBAMOYLADENOSINE BIOSYNTHESIS PROTEIN TSAB"/>
    <property type="match status" value="1"/>
</dbReference>
<dbReference type="CDD" id="cd24032">
    <property type="entry name" value="ASKHA_NBD_TsaB"/>
    <property type="match status" value="1"/>
</dbReference>
<dbReference type="Gene3D" id="3.30.420.40">
    <property type="match status" value="2"/>
</dbReference>
<dbReference type="InterPro" id="IPR000905">
    <property type="entry name" value="Gcp-like_dom"/>
</dbReference>
<keyword evidence="5" id="KW-0012">Acyltransferase</keyword>
<evidence type="ECO:0000256" key="4">
    <source>
        <dbReference type="ARBA" id="ARBA00022723"/>
    </source>
</evidence>
<organism evidence="8">
    <name type="scientific">hydrothermal vent metagenome</name>
    <dbReference type="NCBI Taxonomy" id="652676"/>
    <lineage>
        <taxon>unclassified sequences</taxon>
        <taxon>metagenomes</taxon>
        <taxon>ecological metagenomes</taxon>
    </lineage>
</organism>
<dbReference type="InterPro" id="IPR022496">
    <property type="entry name" value="T6A_TsaB"/>
</dbReference>